<protein>
    <submittedName>
        <fullName evidence="2">Folate family ECF transporter S component</fullName>
    </submittedName>
</protein>
<evidence type="ECO:0000313" key="2">
    <source>
        <dbReference type="EMBL" id="TRX99140.1"/>
    </source>
</evidence>
<keyword evidence="1" id="KW-0472">Membrane</keyword>
<dbReference type="Pfam" id="PF12822">
    <property type="entry name" value="ECF_trnsprt"/>
    <property type="match status" value="1"/>
</dbReference>
<dbReference type="Gene3D" id="1.10.1760.20">
    <property type="match status" value="1"/>
</dbReference>
<evidence type="ECO:0000313" key="3">
    <source>
        <dbReference type="Proteomes" id="UP000315938"/>
    </source>
</evidence>
<dbReference type="RefSeq" id="WP_012243094.1">
    <property type="nucleotide sequence ID" value="NZ_JACAOE010000002.1"/>
</dbReference>
<keyword evidence="1" id="KW-0812">Transmembrane</keyword>
<reference evidence="2 3" key="1">
    <citation type="submission" date="2019-07" db="EMBL/GenBank/DDBJ databases">
        <title>Genome sequence of Acholeplasma laidlawii strain with increased resistance to erythromycin.</title>
        <authorList>
            <person name="Medvedeva E.S."/>
            <person name="Baranova N.B."/>
            <person name="Siniagina M.N."/>
            <person name="Mouzykantov A."/>
            <person name="Chernova O.A."/>
            <person name="Chernov V.M."/>
        </authorList>
    </citation>
    <scope>NUCLEOTIDE SEQUENCE [LARGE SCALE GENOMIC DNA]</scope>
    <source>
        <strain evidence="2 3">PG8REry</strain>
    </source>
</reference>
<feature type="transmembrane region" description="Helical" evidence="1">
    <location>
        <begin position="147"/>
        <end position="168"/>
    </location>
</feature>
<dbReference type="EMBL" id="VKID01000002">
    <property type="protein sequence ID" value="TRX99140.1"/>
    <property type="molecule type" value="Genomic_DNA"/>
</dbReference>
<dbReference type="InterPro" id="IPR024529">
    <property type="entry name" value="ECF_trnsprt_substrate-spec"/>
</dbReference>
<comment type="caution">
    <text evidence="2">The sequence shown here is derived from an EMBL/GenBank/DDBJ whole genome shotgun (WGS) entry which is preliminary data.</text>
</comment>
<feature type="transmembrane region" description="Helical" evidence="1">
    <location>
        <begin position="76"/>
        <end position="96"/>
    </location>
</feature>
<evidence type="ECO:0000256" key="1">
    <source>
        <dbReference type="SAM" id="Phobius"/>
    </source>
</evidence>
<dbReference type="AlphaFoldDB" id="A0A553IG14"/>
<accession>A0A553IG14</accession>
<dbReference type="Proteomes" id="UP000315938">
    <property type="component" value="Unassembled WGS sequence"/>
</dbReference>
<dbReference type="NCBIfam" id="TIGR04518">
    <property type="entry name" value="ECF_S_folT_fam"/>
    <property type="match status" value="1"/>
</dbReference>
<sequence>MVKQNLRKLTLAAVLTALSIVLDILFKSIVPANQSFGFPFYAIPLVVGSIVLGPIYGGMMGFISDAVGFFAGGSQFAYDFMFALQAISWGVIPYLIARRKSGWVRILIAVIASHIMATSFSTLASFLSSYAYSNNLDSAIAYATANLPLRLIMMPVNIIIISYVTFTVNTRLEPLYMEFFEQKRTKNT</sequence>
<feature type="transmembrane region" description="Helical" evidence="1">
    <location>
        <begin position="6"/>
        <end position="26"/>
    </location>
</feature>
<dbReference type="GeneID" id="41339606"/>
<name>A0A553IG14_ACHLA</name>
<gene>
    <name evidence="2" type="ORF">FNV44_05385</name>
</gene>
<organism evidence="2 3">
    <name type="scientific">Acholeplasma laidlawii</name>
    <dbReference type="NCBI Taxonomy" id="2148"/>
    <lineage>
        <taxon>Bacteria</taxon>
        <taxon>Bacillati</taxon>
        <taxon>Mycoplasmatota</taxon>
        <taxon>Mollicutes</taxon>
        <taxon>Acholeplasmatales</taxon>
        <taxon>Acholeplasmataceae</taxon>
        <taxon>Acholeplasma</taxon>
    </lineage>
</organism>
<feature type="transmembrane region" description="Helical" evidence="1">
    <location>
        <begin position="38"/>
        <end position="56"/>
    </location>
</feature>
<keyword evidence="1" id="KW-1133">Transmembrane helix</keyword>
<dbReference type="GO" id="GO:0022857">
    <property type="term" value="F:transmembrane transporter activity"/>
    <property type="evidence" value="ECO:0007669"/>
    <property type="project" value="InterPro"/>
</dbReference>
<feature type="transmembrane region" description="Helical" evidence="1">
    <location>
        <begin position="103"/>
        <end position="127"/>
    </location>
</feature>
<dbReference type="InterPro" id="IPR030949">
    <property type="entry name" value="ECF_S_folate_fam"/>
</dbReference>
<proteinExistence type="predicted"/>